<dbReference type="Proteomes" id="UP001331515">
    <property type="component" value="Unassembled WGS sequence"/>
</dbReference>
<name>A0AAN8DDN4_CHAGU</name>
<dbReference type="AlphaFoldDB" id="A0AAN8DDN4"/>
<evidence type="ECO:0000313" key="3">
    <source>
        <dbReference type="Proteomes" id="UP001331515"/>
    </source>
</evidence>
<organism evidence="2 3">
    <name type="scientific">Champsocephalus gunnari</name>
    <name type="common">Mackerel icefish</name>
    <dbReference type="NCBI Taxonomy" id="52237"/>
    <lineage>
        <taxon>Eukaryota</taxon>
        <taxon>Metazoa</taxon>
        <taxon>Chordata</taxon>
        <taxon>Craniata</taxon>
        <taxon>Vertebrata</taxon>
        <taxon>Euteleostomi</taxon>
        <taxon>Actinopterygii</taxon>
        <taxon>Neopterygii</taxon>
        <taxon>Teleostei</taxon>
        <taxon>Neoteleostei</taxon>
        <taxon>Acanthomorphata</taxon>
        <taxon>Eupercaria</taxon>
        <taxon>Perciformes</taxon>
        <taxon>Notothenioidei</taxon>
        <taxon>Channichthyidae</taxon>
        <taxon>Champsocephalus</taxon>
    </lineage>
</organism>
<accession>A0AAN8DDN4</accession>
<protein>
    <submittedName>
        <fullName evidence="2">Uncharacterized protein</fullName>
    </submittedName>
</protein>
<gene>
    <name evidence="2" type="ORF">CgunFtcFv8_003161</name>
</gene>
<evidence type="ECO:0000256" key="1">
    <source>
        <dbReference type="SAM" id="MobiDB-lite"/>
    </source>
</evidence>
<reference evidence="2 3" key="1">
    <citation type="journal article" date="2023" name="Mol. Biol. Evol.">
        <title>Genomics of Secondarily Temperate Adaptation in the Only Non-Antarctic Icefish.</title>
        <authorList>
            <person name="Rivera-Colon A.G."/>
            <person name="Rayamajhi N."/>
            <person name="Minhas B.F."/>
            <person name="Madrigal G."/>
            <person name="Bilyk K.T."/>
            <person name="Yoon V."/>
            <person name="Hune M."/>
            <person name="Gregory S."/>
            <person name="Cheng C.H.C."/>
            <person name="Catchen J.M."/>
        </authorList>
    </citation>
    <scope>NUCLEOTIDE SEQUENCE [LARGE SCALE GENOMIC DNA]</scope>
    <source>
        <tissue evidence="2">White muscle</tissue>
    </source>
</reference>
<proteinExistence type="predicted"/>
<feature type="compositionally biased region" description="Basic and acidic residues" evidence="1">
    <location>
        <begin position="67"/>
        <end position="80"/>
    </location>
</feature>
<keyword evidence="3" id="KW-1185">Reference proteome</keyword>
<dbReference type="EMBL" id="JAURVH010001525">
    <property type="protein sequence ID" value="KAK5918390.1"/>
    <property type="molecule type" value="Genomic_DNA"/>
</dbReference>
<feature type="region of interest" description="Disordered" evidence="1">
    <location>
        <begin position="61"/>
        <end position="80"/>
    </location>
</feature>
<comment type="caution">
    <text evidence="2">The sequence shown here is derived from an EMBL/GenBank/DDBJ whole genome shotgun (WGS) entry which is preliminary data.</text>
</comment>
<evidence type="ECO:0000313" key="2">
    <source>
        <dbReference type="EMBL" id="KAK5918390.1"/>
    </source>
</evidence>
<sequence>MWQKESRQHHVHGLVRKEIHKMRRTGLSLSLTHVECVPAQLQHQPMLLLLGKNLKPLFYLKDGGGGGEKKSDLLTVDKDN</sequence>